<keyword evidence="6" id="KW-1185">Reference proteome</keyword>
<dbReference type="Proteomes" id="UP001157974">
    <property type="component" value="Unassembled WGS sequence"/>
</dbReference>
<comment type="similarity">
    <text evidence="1">Belongs to the eukaryotic ribosomal protein eL28 family.</text>
</comment>
<sequence>MSSQLLWSVLRKNSCFLVKTRNAQGAEFSCEKGNLTSKNSFKYSGLSNEKAADIAEVEGGVELSLKSGKEGASTKPKKTWNKTGLKRNTRRTVRAVKNALKGYRSDLSDDAVKRAVAISNAQKRKSTSISA</sequence>
<dbReference type="GO" id="GO:1990904">
    <property type="term" value="C:ribonucleoprotein complex"/>
    <property type="evidence" value="ECO:0007669"/>
    <property type="project" value="UniProtKB-KW"/>
</dbReference>
<protein>
    <recommendedName>
        <fullName evidence="4">Ribosomal eL28/Mak16 domain-containing protein</fullName>
    </recommendedName>
</protein>
<comment type="caution">
    <text evidence="5">The sequence shown here is derived from an EMBL/GenBank/DDBJ whole genome shotgun (WGS) entry which is preliminary data.</text>
</comment>
<gene>
    <name evidence="5" type="ORF">NDN08_001372</name>
</gene>
<keyword evidence="2" id="KW-0689">Ribosomal protein</keyword>
<dbReference type="GO" id="GO:0005840">
    <property type="term" value="C:ribosome"/>
    <property type="evidence" value="ECO:0007669"/>
    <property type="project" value="UniProtKB-KW"/>
</dbReference>
<feature type="domain" description="Ribosomal eL28/Mak16" evidence="4">
    <location>
        <begin position="5"/>
        <end position="120"/>
    </location>
</feature>
<evidence type="ECO:0000313" key="6">
    <source>
        <dbReference type="Proteomes" id="UP001157974"/>
    </source>
</evidence>
<proteinExistence type="inferred from homology"/>
<reference evidence="5 6" key="1">
    <citation type="journal article" date="2023" name="Nat. Commun.">
        <title>Origin of minicircular mitochondrial genomes in red algae.</title>
        <authorList>
            <person name="Lee Y."/>
            <person name="Cho C.H."/>
            <person name="Lee Y.M."/>
            <person name="Park S.I."/>
            <person name="Yang J.H."/>
            <person name="West J.A."/>
            <person name="Bhattacharya D."/>
            <person name="Yoon H.S."/>
        </authorList>
    </citation>
    <scope>NUCLEOTIDE SEQUENCE [LARGE SCALE GENOMIC DNA]</scope>
    <source>
        <strain evidence="5 6">CCMP1338</strain>
        <tissue evidence="5">Whole cell</tissue>
    </source>
</reference>
<dbReference type="GO" id="GO:0003735">
    <property type="term" value="F:structural constituent of ribosome"/>
    <property type="evidence" value="ECO:0007669"/>
    <property type="project" value="InterPro"/>
</dbReference>
<dbReference type="AlphaFoldDB" id="A0AAV8UTE6"/>
<accession>A0AAV8UTE6</accession>
<keyword evidence="3" id="KW-0687">Ribonucleoprotein</keyword>
<organism evidence="5 6">
    <name type="scientific">Rhodosorus marinus</name>
    <dbReference type="NCBI Taxonomy" id="101924"/>
    <lineage>
        <taxon>Eukaryota</taxon>
        <taxon>Rhodophyta</taxon>
        <taxon>Stylonematophyceae</taxon>
        <taxon>Stylonematales</taxon>
        <taxon>Stylonemataceae</taxon>
        <taxon>Rhodosorus</taxon>
    </lineage>
</organism>
<evidence type="ECO:0000256" key="2">
    <source>
        <dbReference type="ARBA" id="ARBA00022980"/>
    </source>
</evidence>
<evidence type="ECO:0000256" key="1">
    <source>
        <dbReference type="ARBA" id="ARBA00007926"/>
    </source>
</evidence>
<evidence type="ECO:0000256" key="3">
    <source>
        <dbReference type="ARBA" id="ARBA00023274"/>
    </source>
</evidence>
<dbReference type="InterPro" id="IPR002672">
    <property type="entry name" value="Ribosomal_eL28"/>
</dbReference>
<dbReference type="InterPro" id="IPR029004">
    <property type="entry name" value="Ribosomal_eL28/Mak16"/>
</dbReference>
<dbReference type="Pfam" id="PF01778">
    <property type="entry name" value="Ribosomal_L28e"/>
    <property type="match status" value="1"/>
</dbReference>
<dbReference type="PANTHER" id="PTHR10544">
    <property type="entry name" value="60S RIBOSOMAL PROTEIN L28"/>
    <property type="match status" value="1"/>
</dbReference>
<dbReference type="GO" id="GO:0006412">
    <property type="term" value="P:translation"/>
    <property type="evidence" value="ECO:0007669"/>
    <property type="project" value="InterPro"/>
</dbReference>
<dbReference type="Gene3D" id="3.30.390.110">
    <property type="match status" value="1"/>
</dbReference>
<evidence type="ECO:0000259" key="4">
    <source>
        <dbReference type="Pfam" id="PF01778"/>
    </source>
</evidence>
<evidence type="ECO:0000313" key="5">
    <source>
        <dbReference type="EMBL" id="KAJ8904858.1"/>
    </source>
</evidence>
<dbReference type="EMBL" id="JAMWBK010000005">
    <property type="protein sequence ID" value="KAJ8904858.1"/>
    <property type="molecule type" value="Genomic_DNA"/>
</dbReference>
<name>A0AAV8UTE6_9RHOD</name>